<dbReference type="Pfam" id="PF01557">
    <property type="entry name" value="FAA_hydrolase"/>
    <property type="match status" value="1"/>
</dbReference>
<dbReference type="RefSeq" id="WP_167057377.1">
    <property type="nucleotide sequence ID" value="NZ_JAAOZR010000015.1"/>
</dbReference>
<dbReference type="PANTHER" id="PTHR30143">
    <property type="entry name" value="ACID HYDRATASE"/>
    <property type="match status" value="1"/>
</dbReference>
<dbReference type="GO" id="GO:0047437">
    <property type="term" value="F:4-oxalocrotonate decarboxylase activity"/>
    <property type="evidence" value="ECO:0007669"/>
    <property type="project" value="UniProtKB-EC"/>
</dbReference>
<feature type="domain" description="Fumarylacetoacetase-like C-terminal" evidence="2">
    <location>
        <begin position="102"/>
        <end position="259"/>
    </location>
</feature>
<gene>
    <name evidence="3" type="ORF">J2Z65_004231</name>
</gene>
<dbReference type="EC" id="4.1.1.77" evidence="3"/>
<proteinExistence type="predicted"/>
<keyword evidence="4" id="KW-1185">Reference proteome</keyword>
<protein>
    <submittedName>
        <fullName evidence="3">2-oxo-3-hexenedioate decarboxylase</fullName>
        <ecNumber evidence="3">4.1.1.77</ecNumber>
    </submittedName>
</protein>
<dbReference type="PANTHER" id="PTHR30143:SF0">
    <property type="entry name" value="2-KETO-4-PENTENOATE HYDRATASE"/>
    <property type="match status" value="1"/>
</dbReference>
<dbReference type="Proteomes" id="UP001519344">
    <property type="component" value="Unassembled WGS sequence"/>
</dbReference>
<organism evidence="3 4">
    <name type="scientific">Paenibacillus aceris</name>
    <dbReference type="NCBI Taxonomy" id="869555"/>
    <lineage>
        <taxon>Bacteria</taxon>
        <taxon>Bacillati</taxon>
        <taxon>Bacillota</taxon>
        <taxon>Bacilli</taxon>
        <taxon>Bacillales</taxon>
        <taxon>Paenibacillaceae</taxon>
        <taxon>Paenibacillus</taxon>
    </lineage>
</organism>
<evidence type="ECO:0000256" key="1">
    <source>
        <dbReference type="ARBA" id="ARBA00023239"/>
    </source>
</evidence>
<dbReference type="SUPFAM" id="SSF56529">
    <property type="entry name" value="FAH"/>
    <property type="match status" value="1"/>
</dbReference>
<dbReference type="Gene3D" id="3.90.850.10">
    <property type="entry name" value="Fumarylacetoacetase-like, C-terminal domain"/>
    <property type="match status" value="1"/>
</dbReference>
<dbReference type="EMBL" id="JAGGKV010000011">
    <property type="protein sequence ID" value="MBP1964998.1"/>
    <property type="molecule type" value="Genomic_DNA"/>
</dbReference>
<reference evidence="3 4" key="1">
    <citation type="submission" date="2021-03" db="EMBL/GenBank/DDBJ databases">
        <title>Genomic Encyclopedia of Type Strains, Phase IV (KMG-IV): sequencing the most valuable type-strain genomes for metagenomic binning, comparative biology and taxonomic classification.</title>
        <authorList>
            <person name="Goeker M."/>
        </authorList>
    </citation>
    <scope>NUCLEOTIDE SEQUENCE [LARGE SCALE GENOMIC DNA]</scope>
    <source>
        <strain evidence="3 4">DSM 24950</strain>
    </source>
</reference>
<dbReference type="InterPro" id="IPR036663">
    <property type="entry name" value="Fumarylacetoacetase_C_sf"/>
</dbReference>
<keyword evidence="1 3" id="KW-0456">Lyase</keyword>
<sequence>MLSDQINRTLAEKLIDAEVNKHEVIKLTAEYPELSIEDGYRIQDEIVAIKAEQGYQVFAMKMGFTSMAKMKQMNVDEPIYGYIFDYMAVDRGELSLSELIHPKVEAEIAFILGKDIEGPGITGAQVLAATDYVVPALEIIDSRYQNFQFTLPDVIADNTSSSRVFVGSTMRNPLELDLDLVGVTLSINGEMKDLGAGAAVLGHPANSVAMLANMLARRGRKLKAGQLILTGGITGAHQLYEGDVVSAKWDGLGSIDFTVKA</sequence>
<evidence type="ECO:0000313" key="4">
    <source>
        <dbReference type="Proteomes" id="UP001519344"/>
    </source>
</evidence>
<accession>A0ABS4I258</accession>
<name>A0ABS4I258_9BACL</name>
<evidence type="ECO:0000259" key="2">
    <source>
        <dbReference type="Pfam" id="PF01557"/>
    </source>
</evidence>
<dbReference type="InterPro" id="IPR050772">
    <property type="entry name" value="Hydratase-Decarb/MhpD_sf"/>
</dbReference>
<dbReference type="InterPro" id="IPR011234">
    <property type="entry name" value="Fumarylacetoacetase-like_C"/>
</dbReference>
<evidence type="ECO:0000313" key="3">
    <source>
        <dbReference type="EMBL" id="MBP1964998.1"/>
    </source>
</evidence>
<comment type="caution">
    <text evidence="3">The sequence shown here is derived from an EMBL/GenBank/DDBJ whole genome shotgun (WGS) entry which is preliminary data.</text>
</comment>